<dbReference type="Proteomes" id="UP000284902">
    <property type="component" value="Unassembled WGS sequence"/>
</dbReference>
<organism evidence="1 2">
    <name type="scientific">[Ruminococcus] lactaris</name>
    <dbReference type="NCBI Taxonomy" id="46228"/>
    <lineage>
        <taxon>Bacteria</taxon>
        <taxon>Bacillati</taxon>
        <taxon>Bacillota</taxon>
        <taxon>Clostridia</taxon>
        <taxon>Lachnospirales</taxon>
        <taxon>Lachnospiraceae</taxon>
        <taxon>Mediterraneibacter</taxon>
    </lineage>
</organism>
<protein>
    <submittedName>
        <fullName evidence="1">Uncharacterized protein</fullName>
    </submittedName>
</protein>
<comment type="caution">
    <text evidence="1">The sequence shown here is derived from an EMBL/GenBank/DDBJ whole genome shotgun (WGS) entry which is preliminary data.</text>
</comment>
<reference evidence="1 2" key="1">
    <citation type="submission" date="2018-08" db="EMBL/GenBank/DDBJ databases">
        <title>A genome reference for cultivated species of the human gut microbiota.</title>
        <authorList>
            <person name="Zou Y."/>
            <person name="Xue W."/>
            <person name="Luo G."/>
        </authorList>
    </citation>
    <scope>NUCLEOTIDE SEQUENCE [LARGE SCALE GENOMIC DNA]</scope>
    <source>
        <strain evidence="1 2">AM25-1LB</strain>
    </source>
</reference>
<name>A0A414P8C8_9FIRM</name>
<evidence type="ECO:0000313" key="1">
    <source>
        <dbReference type="EMBL" id="RHF62378.1"/>
    </source>
</evidence>
<evidence type="ECO:0000313" key="2">
    <source>
        <dbReference type="Proteomes" id="UP000284902"/>
    </source>
</evidence>
<accession>A0A414P8C8</accession>
<dbReference type="EMBL" id="QRHG01000006">
    <property type="protein sequence ID" value="RHF62378.1"/>
    <property type="molecule type" value="Genomic_DNA"/>
</dbReference>
<proteinExistence type="predicted"/>
<sequence length="92" mass="10867">MERKVNVDKRKLSLYDTDPTPLSELLKKDILWAYKWNNYCVFKLKTDDNYDAQVFIVNNSTKKVEWGYVTSWYIVTGIGTEITPEELRRALS</sequence>
<gene>
    <name evidence="1" type="ORF">DW672_03815</name>
</gene>
<dbReference type="AlphaFoldDB" id="A0A414P8C8"/>
<dbReference type="RefSeq" id="WP_118212628.1">
    <property type="nucleotide sequence ID" value="NZ_JAQEAN010000008.1"/>
</dbReference>